<evidence type="ECO:0000259" key="1">
    <source>
        <dbReference type="Pfam" id="PF26366"/>
    </source>
</evidence>
<dbReference type="Pfam" id="PF26366">
    <property type="entry name" value="DUF8094"/>
    <property type="match status" value="1"/>
</dbReference>
<sequence>MTVHGEREMLPAVSKAEAATALKQFTDGFNASNSKLDPKVNPTYETESLLAVDQALTKAGHAVSPQGNPKFPPLTLTSPHFTVPRQAGWPKVFLADAVSNRNNTRWFLVFTRDAMGAKWKASYLSALSDNQIPQFKTDPDGYAEVVPADAKDSGLKVAPGELGKAYAAYLNTGKGEVFAPGPATDQWRKLREQQGRQPGARIQYEDQPSDYAPVALRTKDGGALVFFSTYYHQQKTVSEGARINIPPEIKGIMDGPAKSSNRMTFTTLSEQVVKVPAAGTAEKVAFLHRLEAKTSAKSL</sequence>
<organism evidence="2 3">
    <name type="scientific">Streptomyces rimosus subsp. rimosus (strain ATCC 10970 / DSM 40260 / JCM 4667 / NRRL 2234)</name>
    <dbReference type="NCBI Taxonomy" id="1265868"/>
    <lineage>
        <taxon>Bacteria</taxon>
        <taxon>Bacillati</taxon>
        <taxon>Actinomycetota</taxon>
        <taxon>Actinomycetes</taxon>
        <taxon>Kitasatosporales</taxon>
        <taxon>Streptomycetaceae</taxon>
        <taxon>Streptomyces</taxon>
    </lineage>
</organism>
<reference evidence="2" key="2">
    <citation type="submission" date="2020-01" db="EMBL/GenBank/DDBJ databases">
        <authorList>
            <person name="Algora L."/>
            <person name="Schniete J.K."/>
            <person name="MacFadyen A."/>
            <person name="Hoskisson P.A."/>
            <person name="Hunter I.S."/>
            <person name="Herron P.R."/>
        </authorList>
    </citation>
    <scope>NUCLEOTIDE SEQUENCE</scope>
    <source>
        <strain evidence="2">ATCC 10970</strain>
    </source>
</reference>
<evidence type="ECO:0000313" key="3">
    <source>
        <dbReference type="Proteomes" id="UP000011074"/>
    </source>
</evidence>
<reference evidence="2" key="1">
    <citation type="submission" date="2012-12" db="EMBL/GenBank/DDBJ databases">
        <authorList>
            <person name="Pethick F.E."/>
            <person name="MacFadyen A.C."/>
            <person name="Tang Z."/>
            <person name="Sangal V."/>
            <person name="Tze-Tze L."/>
            <person name="Chu J."/>
            <person name="Guo M."/>
            <person name="Kirby R."/>
            <person name="Hoskisson P.A."/>
            <person name="Herron P.R."/>
            <person name="Hunter I.S."/>
        </authorList>
    </citation>
    <scope>NUCLEOTIDE SEQUENCE</scope>
    <source>
        <strain evidence="2">ATCC 10970</strain>
    </source>
</reference>
<protein>
    <recommendedName>
        <fullName evidence="1">DUF8094 domain-containing protein</fullName>
    </recommendedName>
</protein>
<dbReference type="InterPro" id="IPR058407">
    <property type="entry name" value="DUF8094"/>
</dbReference>
<dbReference type="EMBL" id="CP048261">
    <property type="protein sequence ID" value="QST85830.1"/>
    <property type="molecule type" value="Genomic_DNA"/>
</dbReference>
<accession>A0A8A1V065</accession>
<name>A0A8A1V065_STRR1</name>
<evidence type="ECO:0000313" key="2">
    <source>
        <dbReference type="EMBL" id="QST85830.1"/>
    </source>
</evidence>
<dbReference type="AlphaFoldDB" id="A0A8A1V065"/>
<reference evidence="2" key="3">
    <citation type="journal article" date="2021" name="bioRxiv">
        <title>Bilateral symmetry of linear streptomycete chromosomes.</title>
        <authorList>
            <person name="Algora-Gallardo L."/>
            <person name="Schniete J.K."/>
            <person name="Mark D.R."/>
            <person name="Hunter I.S."/>
            <person name="Herron P.R."/>
        </authorList>
    </citation>
    <scope>NUCLEOTIDE SEQUENCE</scope>
    <source>
        <strain evidence="2">ATCC 10970</strain>
    </source>
</reference>
<gene>
    <name evidence="2" type="ORF">SRIM_011455</name>
</gene>
<dbReference type="Proteomes" id="UP000011074">
    <property type="component" value="Chromosome"/>
</dbReference>
<proteinExistence type="predicted"/>
<feature type="domain" description="DUF8094" evidence="1">
    <location>
        <begin position="11"/>
        <end position="283"/>
    </location>
</feature>